<dbReference type="STRING" id="49280.A9996_08385"/>
<accession>A0A1A7R2P9</accession>
<organism evidence="1 2">
    <name type="scientific">Gelidibacter algens</name>
    <dbReference type="NCBI Taxonomy" id="49280"/>
    <lineage>
        <taxon>Bacteria</taxon>
        <taxon>Pseudomonadati</taxon>
        <taxon>Bacteroidota</taxon>
        <taxon>Flavobacteriia</taxon>
        <taxon>Flavobacteriales</taxon>
        <taxon>Flavobacteriaceae</taxon>
        <taxon>Gelidibacter</taxon>
    </lineage>
</organism>
<dbReference type="EMBL" id="QLLQ01000012">
    <property type="protein sequence ID" value="RAJ21101.1"/>
    <property type="molecule type" value="Genomic_DNA"/>
</dbReference>
<dbReference type="OrthoDB" id="1436833at2"/>
<comment type="caution">
    <text evidence="1">The sequence shown here is derived from an EMBL/GenBank/DDBJ whole genome shotgun (WGS) entry which is preliminary data.</text>
</comment>
<dbReference type="Proteomes" id="UP000248987">
    <property type="component" value="Unassembled WGS sequence"/>
</dbReference>
<dbReference type="AlphaFoldDB" id="A0A1A7R2P9"/>
<evidence type="ECO:0000313" key="2">
    <source>
        <dbReference type="Proteomes" id="UP000248987"/>
    </source>
</evidence>
<gene>
    <name evidence="1" type="ORF">LX77_02855</name>
</gene>
<evidence type="ECO:0000313" key="1">
    <source>
        <dbReference type="EMBL" id="RAJ21101.1"/>
    </source>
</evidence>
<dbReference type="RefSeq" id="WP_066433141.1">
    <property type="nucleotide sequence ID" value="NZ_LZRN01000013.1"/>
</dbReference>
<proteinExistence type="predicted"/>
<protein>
    <recommendedName>
        <fullName evidence="3">PsbP C-terminal domain-containing protein</fullName>
    </recommendedName>
</protein>
<keyword evidence="2" id="KW-1185">Reference proteome</keyword>
<sequence>MNIKSVVIFLFLSLVSFCGISQTKPIVLTNVSQIISKQSSGEYQISYADSANGYSVIIPKWWDIKETPSPNFFGGTFDEIDKSKSALLVKAFEKEKFKTLQNFENWVISSYKSGDTPKWSTNQKVLFKKNLSEFNTIGKAFKVQLKTEDTFYNCCYIIVETSKSYLWIDLTSTRETYDANFKKLEKILLQFTAF</sequence>
<name>A0A1A7R2P9_9FLAO</name>
<evidence type="ECO:0008006" key="3">
    <source>
        <dbReference type="Google" id="ProtNLM"/>
    </source>
</evidence>
<reference evidence="1 2" key="1">
    <citation type="submission" date="2018-06" db="EMBL/GenBank/DDBJ databases">
        <title>Genomic Encyclopedia of Archaeal and Bacterial Type Strains, Phase II (KMG-II): from individual species to whole genera.</title>
        <authorList>
            <person name="Goeker M."/>
        </authorList>
    </citation>
    <scope>NUCLEOTIDE SEQUENCE [LARGE SCALE GENOMIC DNA]</scope>
    <source>
        <strain evidence="1 2">DSM 12408</strain>
    </source>
</reference>